<dbReference type="InterPro" id="IPR013426">
    <property type="entry name" value="EpsH-like"/>
</dbReference>
<dbReference type="InterPro" id="IPR019127">
    <property type="entry name" value="Exosortase"/>
</dbReference>
<dbReference type="EMBL" id="JBHRSS010000006">
    <property type="protein sequence ID" value="MFC3104860.1"/>
    <property type="molecule type" value="Genomic_DNA"/>
</dbReference>
<evidence type="ECO:0000259" key="9">
    <source>
        <dbReference type="Pfam" id="PF11984"/>
    </source>
</evidence>
<feature type="transmembrane region" description="Helical" evidence="8">
    <location>
        <begin position="313"/>
        <end position="331"/>
    </location>
</feature>
<keyword evidence="7 8" id="KW-0472">Membrane</keyword>
<feature type="transmembrane region" description="Helical" evidence="8">
    <location>
        <begin position="138"/>
        <end position="157"/>
    </location>
</feature>
<dbReference type="Proteomes" id="UP001595462">
    <property type="component" value="Unassembled WGS sequence"/>
</dbReference>
<dbReference type="GO" id="GO:0016787">
    <property type="term" value="F:hydrolase activity"/>
    <property type="evidence" value="ECO:0007669"/>
    <property type="project" value="UniProtKB-KW"/>
</dbReference>
<dbReference type="Pfam" id="PF11984">
    <property type="entry name" value="DUF3485"/>
    <property type="match status" value="1"/>
</dbReference>
<dbReference type="EC" id="3.4.22.-" evidence="10"/>
<feature type="transmembrane region" description="Helical" evidence="8">
    <location>
        <begin position="267"/>
        <end position="287"/>
    </location>
</feature>
<evidence type="ECO:0000256" key="3">
    <source>
        <dbReference type="ARBA" id="ARBA00022670"/>
    </source>
</evidence>
<evidence type="ECO:0000256" key="8">
    <source>
        <dbReference type="SAM" id="Phobius"/>
    </source>
</evidence>
<keyword evidence="5 10" id="KW-0378">Hydrolase</keyword>
<dbReference type="InterPro" id="IPR014263">
    <property type="entry name" value="Methanolan_biosynth_EpsI"/>
</dbReference>
<keyword evidence="3" id="KW-0645">Protease</keyword>
<feature type="transmembrane region" description="Helical" evidence="8">
    <location>
        <begin position="113"/>
        <end position="131"/>
    </location>
</feature>
<evidence type="ECO:0000313" key="11">
    <source>
        <dbReference type="Proteomes" id="UP001595462"/>
    </source>
</evidence>
<dbReference type="NCBIfam" id="TIGR02602">
    <property type="entry name" value="8TM_EpsH"/>
    <property type="match status" value="1"/>
</dbReference>
<sequence length="523" mass="56514">MSVVERSVAARGDVADDTARTRGLNWALHVGFLVVTCVFLAVYAGTFISLAQTWANTGTFEYCFLIFPLCAVLVWTRRHALAQVTGSPRPLAFVLALALGFMWLLGALAEINLAQHLAVVALCPVLIYVFYGPAVARVLVFPMGYVFFAVPFGNFMVGPLQDVTAQLSVWALHLTDIPVFKTGRIILTPAAAWHVAEACSGVKFFIATTAFGVLYANIFFTSLSRRLIFIVCAMVVPIIANGLRVFFTILIGEHFGVQYASGTDHVIFGWQFFGTVLVLLFFAGWPFHQPPKDPTIDEGRAGRKRLAPTRSRVIGVTLVAIVVFALAPTWFGTARAIASGQSASPVPAWPQTLAGHQKSDAPVGVPELGLRFVGASQHETAYYRTGHGRARVDRVVYQDGPGEGRELLTVGNRIFNPKQWTIDRATTSAVKTGAPELRQLVLSSRESGSHMQVLYGFRVRSRWESSSLRVKVWQALYGLAAMPASTEIVVIAAPVSATSGDAVVDELGGAAIQFVTQGGGGRG</sequence>
<comment type="subcellular location">
    <subcellularLocation>
        <location evidence="1">Cell membrane</location>
        <topology evidence="1">Multi-pass membrane protein</topology>
    </subcellularLocation>
</comment>
<feature type="transmembrane region" description="Helical" evidence="8">
    <location>
        <begin position="26"/>
        <end position="48"/>
    </location>
</feature>
<feature type="transmembrane region" description="Helical" evidence="8">
    <location>
        <begin position="202"/>
        <end position="220"/>
    </location>
</feature>
<accession>A0ABV7ESU6</accession>
<keyword evidence="6 8" id="KW-1133">Transmembrane helix</keyword>
<evidence type="ECO:0000313" key="10">
    <source>
        <dbReference type="EMBL" id="MFC3104860.1"/>
    </source>
</evidence>
<evidence type="ECO:0000256" key="5">
    <source>
        <dbReference type="ARBA" id="ARBA00022801"/>
    </source>
</evidence>
<keyword evidence="2" id="KW-1003">Cell membrane</keyword>
<protein>
    <submittedName>
        <fullName evidence="10">Exosortase A</fullName>
        <ecNumber evidence="10">3.4.22.-</ecNumber>
    </submittedName>
</protein>
<proteinExistence type="predicted"/>
<name>A0ABV7ESU6_9GAMM</name>
<feature type="domain" description="Methanolan biosynthesis EpsI" evidence="9">
    <location>
        <begin position="320"/>
        <end position="499"/>
    </location>
</feature>
<evidence type="ECO:0000256" key="6">
    <source>
        <dbReference type="ARBA" id="ARBA00022989"/>
    </source>
</evidence>
<organism evidence="10 11">
    <name type="scientific">Salinisphaera aquimarina</name>
    <dbReference type="NCBI Taxonomy" id="2094031"/>
    <lineage>
        <taxon>Bacteria</taxon>
        <taxon>Pseudomonadati</taxon>
        <taxon>Pseudomonadota</taxon>
        <taxon>Gammaproteobacteria</taxon>
        <taxon>Salinisphaerales</taxon>
        <taxon>Salinisphaeraceae</taxon>
        <taxon>Salinisphaera</taxon>
    </lineage>
</organism>
<keyword evidence="4 8" id="KW-0812">Transmembrane</keyword>
<dbReference type="NCBIfam" id="TIGR04178">
    <property type="entry name" value="exo_archaeo"/>
    <property type="match status" value="1"/>
</dbReference>
<dbReference type="NCBIfam" id="TIGR03109">
    <property type="entry name" value="exosort_XrtA"/>
    <property type="match status" value="1"/>
</dbReference>
<evidence type="ECO:0000256" key="4">
    <source>
        <dbReference type="ARBA" id="ARBA00022692"/>
    </source>
</evidence>
<dbReference type="RefSeq" id="WP_380690407.1">
    <property type="nucleotide sequence ID" value="NZ_JBHRSS010000006.1"/>
</dbReference>
<comment type="caution">
    <text evidence="10">The sequence shown here is derived from an EMBL/GenBank/DDBJ whole genome shotgun (WGS) entry which is preliminary data.</text>
</comment>
<evidence type="ECO:0000256" key="7">
    <source>
        <dbReference type="ARBA" id="ARBA00023136"/>
    </source>
</evidence>
<feature type="transmembrane region" description="Helical" evidence="8">
    <location>
        <begin position="54"/>
        <end position="76"/>
    </location>
</feature>
<dbReference type="InterPro" id="IPR017540">
    <property type="entry name" value="Exosortase-1"/>
</dbReference>
<gene>
    <name evidence="10" type="primary">xrtA</name>
    <name evidence="10" type="ORF">ACFOSU_13340</name>
</gene>
<evidence type="ECO:0000256" key="1">
    <source>
        <dbReference type="ARBA" id="ARBA00004651"/>
    </source>
</evidence>
<evidence type="ECO:0000256" key="2">
    <source>
        <dbReference type="ARBA" id="ARBA00022475"/>
    </source>
</evidence>
<reference evidence="11" key="1">
    <citation type="journal article" date="2019" name="Int. J. Syst. Evol. Microbiol.">
        <title>The Global Catalogue of Microorganisms (GCM) 10K type strain sequencing project: providing services to taxonomists for standard genome sequencing and annotation.</title>
        <authorList>
            <consortium name="The Broad Institute Genomics Platform"/>
            <consortium name="The Broad Institute Genome Sequencing Center for Infectious Disease"/>
            <person name="Wu L."/>
            <person name="Ma J."/>
        </authorList>
    </citation>
    <scope>NUCLEOTIDE SEQUENCE [LARGE SCALE GENOMIC DNA]</scope>
    <source>
        <strain evidence="11">KCTC 52640</strain>
    </source>
</reference>
<feature type="transmembrane region" description="Helical" evidence="8">
    <location>
        <begin position="88"/>
        <end position="107"/>
    </location>
</feature>
<dbReference type="Pfam" id="PF09721">
    <property type="entry name" value="Exosortase_EpsH"/>
    <property type="match status" value="1"/>
</dbReference>
<feature type="transmembrane region" description="Helical" evidence="8">
    <location>
        <begin position="227"/>
        <end position="247"/>
    </location>
</feature>
<dbReference type="InterPro" id="IPR026392">
    <property type="entry name" value="Exo/Archaeosortase_dom"/>
</dbReference>
<keyword evidence="11" id="KW-1185">Reference proteome</keyword>